<evidence type="ECO:0000259" key="3">
    <source>
        <dbReference type="Pfam" id="PF00134"/>
    </source>
</evidence>
<dbReference type="Gene3D" id="1.10.472.10">
    <property type="entry name" value="Cyclin-like"/>
    <property type="match status" value="2"/>
</dbReference>
<dbReference type="CDD" id="cd20525">
    <property type="entry name" value="CYCLIN_CCNH_rpt2"/>
    <property type="match status" value="1"/>
</dbReference>
<evidence type="ECO:0000313" key="6">
    <source>
        <dbReference type="EMBL" id="TPX51336.1"/>
    </source>
</evidence>
<dbReference type="EMBL" id="QEAN01000055">
    <property type="protein sequence ID" value="TPX51336.1"/>
    <property type="molecule type" value="Genomic_DNA"/>
</dbReference>
<dbReference type="Pfam" id="PF16899">
    <property type="entry name" value="Cyclin_C_2"/>
    <property type="match status" value="1"/>
</dbReference>
<comment type="caution">
    <text evidence="5">The sequence shown here is derived from an EMBL/GenBank/DDBJ whole genome shotgun (WGS) entry which is preliminary data.</text>
</comment>
<proteinExistence type="predicted"/>
<accession>A0A507D2S0</accession>
<feature type="region of interest" description="Disordered" evidence="2">
    <location>
        <begin position="301"/>
        <end position="324"/>
    </location>
</feature>
<dbReference type="PANTHER" id="PTHR10026">
    <property type="entry name" value="CYCLIN"/>
    <property type="match status" value="1"/>
</dbReference>
<dbReference type="Proteomes" id="UP000320475">
    <property type="component" value="Unassembled WGS sequence"/>
</dbReference>
<evidence type="ECO:0000256" key="1">
    <source>
        <dbReference type="ARBA" id="ARBA00023127"/>
    </source>
</evidence>
<evidence type="ECO:0000313" key="7">
    <source>
        <dbReference type="Proteomes" id="UP000317494"/>
    </source>
</evidence>
<keyword evidence="7" id="KW-1185">Reference proteome</keyword>
<dbReference type="InterPro" id="IPR036915">
    <property type="entry name" value="Cyclin-like_sf"/>
</dbReference>
<feature type="region of interest" description="Disordered" evidence="2">
    <location>
        <begin position="1"/>
        <end position="25"/>
    </location>
</feature>
<dbReference type="InterPro" id="IPR031658">
    <property type="entry name" value="Cyclin_C_2"/>
</dbReference>
<feature type="compositionally biased region" description="Polar residues" evidence="2">
    <location>
        <begin position="1"/>
        <end position="11"/>
    </location>
</feature>
<dbReference type="Pfam" id="PF00134">
    <property type="entry name" value="Cyclin_N"/>
    <property type="match status" value="1"/>
</dbReference>
<dbReference type="EMBL" id="QEAM01000130">
    <property type="protein sequence ID" value="TPX45766.1"/>
    <property type="molecule type" value="Genomic_DNA"/>
</dbReference>
<gene>
    <name evidence="5" type="ORF">SeLEV6574_g03682</name>
    <name evidence="6" type="ORF">SeMB42_g01954</name>
</gene>
<evidence type="ECO:0000313" key="5">
    <source>
        <dbReference type="EMBL" id="TPX45766.1"/>
    </source>
</evidence>
<evidence type="ECO:0000256" key="2">
    <source>
        <dbReference type="SAM" id="MobiDB-lite"/>
    </source>
</evidence>
<evidence type="ECO:0000313" key="8">
    <source>
        <dbReference type="Proteomes" id="UP000320475"/>
    </source>
</evidence>
<dbReference type="AlphaFoldDB" id="A0A507D2S0"/>
<sequence>MDTQSPTNQSDAKPAATGPPKPKHLYENATQFRHWTWKTASDIDAIRQETSREALDRIIPLIHDEAASKSSTFDATKPQPTASQIQRVVRFYETKTHDFREHFRNLGNAAPNKQFADRVDDTVEATAVVFLKRFCLYNSLLEHDPKMLPSSCLYLALKCENVPISRDDFLAALNGPPQDQKTQQKRIDQLLDYEGRILRGIGFELSVRHPFWPLKGFYMKLHEYISETTAAALHLTHFVNLTKAFEEANKLVLASTLTDLPLIHWPTRIALACLRIACNRHSLDGIFQQYLESIEPPSNIVNTRETSENLPGPEIPTSTAESSQQRIDQQLKLSSILSDMEAYILEAEPIVSPQHPRNREVAADIKRVASEAMQVMKHYVSPMLDEGSFVSKRARDREEQERQLKKARKAQLYKSAHSEFQGVLNPFT</sequence>
<dbReference type="CDD" id="cd20524">
    <property type="entry name" value="CYCLIN_CCNH_rpt1"/>
    <property type="match status" value="1"/>
</dbReference>
<dbReference type="OrthoDB" id="340962at2759"/>
<protein>
    <recommendedName>
        <fullName evidence="9">Cyclin-like domain-containing protein</fullName>
    </recommendedName>
</protein>
<evidence type="ECO:0008006" key="9">
    <source>
        <dbReference type="Google" id="ProtNLM"/>
    </source>
</evidence>
<feature type="domain" description="Cyclin C-terminal" evidence="4">
    <location>
        <begin position="209"/>
        <end position="297"/>
    </location>
</feature>
<name>A0A507D2S0_9FUNG</name>
<dbReference type="SUPFAM" id="SSF47954">
    <property type="entry name" value="Cyclin-like"/>
    <property type="match status" value="2"/>
</dbReference>
<dbReference type="GO" id="GO:0006357">
    <property type="term" value="P:regulation of transcription by RNA polymerase II"/>
    <property type="evidence" value="ECO:0007669"/>
    <property type="project" value="InterPro"/>
</dbReference>
<evidence type="ECO:0000259" key="4">
    <source>
        <dbReference type="Pfam" id="PF16899"/>
    </source>
</evidence>
<reference evidence="7 8" key="1">
    <citation type="journal article" date="2019" name="Sci. Rep.">
        <title>Comparative genomics of chytrid fungi reveal insights into the obligate biotrophic and pathogenic lifestyle of Synchytrium endobioticum.</title>
        <authorList>
            <person name="van de Vossenberg B.T.L.H."/>
            <person name="Warris S."/>
            <person name="Nguyen H.D.T."/>
            <person name="van Gent-Pelzer M.P.E."/>
            <person name="Joly D.L."/>
            <person name="van de Geest H.C."/>
            <person name="Bonants P.J.M."/>
            <person name="Smith D.S."/>
            <person name="Levesque C.A."/>
            <person name="van der Lee T.A.J."/>
        </authorList>
    </citation>
    <scope>NUCLEOTIDE SEQUENCE [LARGE SCALE GENOMIC DNA]</scope>
    <source>
        <strain evidence="5 8">LEV6574</strain>
        <strain evidence="6 7">MB42</strain>
    </source>
</reference>
<feature type="domain" description="Cyclin N-terminal" evidence="3">
    <location>
        <begin position="121"/>
        <end position="206"/>
    </location>
</feature>
<dbReference type="InterPro" id="IPR043198">
    <property type="entry name" value="Cyclin/Ssn8"/>
</dbReference>
<organism evidence="5 8">
    <name type="scientific">Synchytrium endobioticum</name>
    <dbReference type="NCBI Taxonomy" id="286115"/>
    <lineage>
        <taxon>Eukaryota</taxon>
        <taxon>Fungi</taxon>
        <taxon>Fungi incertae sedis</taxon>
        <taxon>Chytridiomycota</taxon>
        <taxon>Chytridiomycota incertae sedis</taxon>
        <taxon>Chytridiomycetes</taxon>
        <taxon>Synchytriales</taxon>
        <taxon>Synchytriaceae</taxon>
        <taxon>Synchytrium</taxon>
    </lineage>
</organism>
<dbReference type="STRING" id="286115.A0A507D2S0"/>
<keyword evidence="1" id="KW-0195">Cyclin</keyword>
<dbReference type="InterPro" id="IPR006671">
    <property type="entry name" value="Cyclin_N"/>
</dbReference>
<dbReference type="GO" id="GO:0016538">
    <property type="term" value="F:cyclin-dependent protein serine/threonine kinase regulator activity"/>
    <property type="evidence" value="ECO:0007669"/>
    <property type="project" value="InterPro"/>
</dbReference>
<dbReference type="VEuPathDB" id="FungiDB:SeMB42_g01954"/>
<dbReference type="Proteomes" id="UP000317494">
    <property type="component" value="Unassembled WGS sequence"/>
</dbReference>